<dbReference type="Proteomes" id="UP000078544">
    <property type="component" value="Unassembled WGS sequence"/>
</dbReference>
<feature type="compositionally biased region" description="Polar residues" evidence="1">
    <location>
        <begin position="161"/>
        <end position="174"/>
    </location>
</feature>
<accession>A0A166RLQ1</accession>
<dbReference type="STRING" id="1081109.A0A166RLQ1"/>
<feature type="region of interest" description="Disordered" evidence="1">
    <location>
        <begin position="161"/>
        <end position="197"/>
    </location>
</feature>
<feature type="compositionally biased region" description="Polar residues" evidence="1">
    <location>
        <begin position="188"/>
        <end position="197"/>
    </location>
</feature>
<comment type="caution">
    <text evidence="2">The sequence shown here is derived from an EMBL/GenBank/DDBJ whole genome shotgun (WGS) entry which is preliminary data.</text>
</comment>
<sequence>MGCKWKHRLSDTAKEPEIDLLSTAFGLPSRRDVRLWDRHNAQRKVHRCRVVSDESNDSWGALILNGDDDEPEESVIPTSPHRSTKKTKTVAKTSLAGKVQQRQSGSVTIKAHRKVALRKIKDAPSASDDNRPNSLKHPQPASKGAKLDSLAAGSDLAKATSSTLLKNSGKQDPSSVKDRHDQVICPDRNSQPPTVAENPQVQQFQNPYPLPYCFVPSPASQPPLPAFHTNIQLTPVSSHRMTISRLETLQRKQDRAREALLRRPLDERLQHHSDNLQSQLNDLLNQMVMPKSETAQKSWTSPASQTPKARFPTSADDNKENIVPLVDADVTAQTVSTTQGPSHEALLEVIRDLKPTSGTQASIAPQQ</sequence>
<dbReference type="OrthoDB" id="5415512at2759"/>
<proteinExistence type="predicted"/>
<organism evidence="2 3">
    <name type="scientific">Moelleriella libera RCEF 2490</name>
    <dbReference type="NCBI Taxonomy" id="1081109"/>
    <lineage>
        <taxon>Eukaryota</taxon>
        <taxon>Fungi</taxon>
        <taxon>Dikarya</taxon>
        <taxon>Ascomycota</taxon>
        <taxon>Pezizomycotina</taxon>
        <taxon>Sordariomycetes</taxon>
        <taxon>Hypocreomycetidae</taxon>
        <taxon>Hypocreales</taxon>
        <taxon>Clavicipitaceae</taxon>
        <taxon>Moelleriella</taxon>
    </lineage>
</organism>
<dbReference type="AlphaFoldDB" id="A0A166RLQ1"/>
<reference evidence="2 3" key="1">
    <citation type="journal article" date="2016" name="Genome Biol. Evol.">
        <title>Divergent and convergent evolution of fungal pathogenicity.</title>
        <authorList>
            <person name="Shang Y."/>
            <person name="Xiao G."/>
            <person name="Zheng P."/>
            <person name="Cen K."/>
            <person name="Zhan S."/>
            <person name="Wang C."/>
        </authorList>
    </citation>
    <scope>NUCLEOTIDE SEQUENCE [LARGE SCALE GENOMIC DNA]</scope>
    <source>
        <strain evidence="2 3">RCEF 2490</strain>
    </source>
</reference>
<protein>
    <submittedName>
        <fullName evidence="2">Uncharacterized protein</fullName>
    </submittedName>
</protein>
<evidence type="ECO:0000256" key="1">
    <source>
        <dbReference type="SAM" id="MobiDB-lite"/>
    </source>
</evidence>
<evidence type="ECO:0000313" key="3">
    <source>
        <dbReference type="Proteomes" id="UP000078544"/>
    </source>
</evidence>
<gene>
    <name evidence="2" type="ORF">AAL_00060</name>
</gene>
<feature type="compositionally biased region" description="Polar residues" evidence="1">
    <location>
        <begin position="293"/>
        <end position="307"/>
    </location>
</feature>
<keyword evidence="3" id="KW-1185">Reference proteome</keyword>
<feature type="region of interest" description="Disordered" evidence="1">
    <location>
        <begin position="291"/>
        <end position="317"/>
    </location>
</feature>
<feature type="region of interest" description="Disordered" evidence="1">
    <location>
        <begin position="64"/>
        <end position="149"/>
    </location>
</feature>
<evidence type="ECO:0000313" key="2">
    <source>
        <dbReference type="EMBL" id="OAA32595.1"/>
    </source>
</evidence>
<dbReference type="EMBL" id="AZGY01000001">
    <property type="protein sequence ID" value="OAA32595.1"/>
    <property type="molecule type" value="Genomic_DNA"/>
</dbReference>
<name>A0A166RLQ1_9HYPO</name>